<evidence type="ECO:0000313" key="10">
    <source>
        <dbReference type="Proteomes" id="UP000776629"/>
    </source>
</evidence>
<dbReference type="EMBL" id="JACJJQ010000006">
    <property type="protein sequence ID" value="MBM6753570.1"/>
    <property type="molecule type" value="Genomic_DNA"/>
</dbReference>
<comment type="subcellular location">
    <subcellularLocation>
        <location evidence="5">Cell membrane</location>
        <topology evidence="5">Peripheral membrane protein</topology>
        <orientation evidence="5">Cytoplasmic side</orientation>
    </subcellularLocation>
    <text evidence="5">Localizes to the Z ring in an FtsZ-dependent manner. Targeted to the membrane through a conserved C-terminal amphipathic helix.</text>
</comment>
<proteinExistence type="inferred from homology"/>
<accession>A0ABS2EMV5</accession>
<feature type="compositionally biased region" description="Polar residues" evidence="7">
    <location>
        <begin position="395"/>
        <end position="404"/>
    </location>
</feature>
<protein>
    <recommendedName>
        <fullName evidence="5 6">Cell division protein FtsA</fullName>
    </recommendedName>
</protein>
<evidence type="ECO:0000313" key="9">
    <source>
        <dbReference type="EMBL" id="MBM6753570.1"/>
    </source>
</evidence>
<dbReference type="CDD" id="cd24048">
    <property type="entry name" value="ASKHA_NBD_FtsA"/>
    <property type="match status" value="1"/>
</dbReference>
<dbReference type="PANTHER" id="PTHR32432">
    <property type="entry name" value="CELL DIVISION PROTEIN FTSA-RELATED"/>
    <property type="match status" value="1"/>
</dbReference>
<evidence type="ECO:0000256" key="3">
    <source>
        <dbReference type="ARBA" id="ARBA00023136"/>
    </source>
</evidence>
<comment type="caution">
    <text evidence="9">The sequence shown here is derived from an EMBL/GenBank/DDBJ whole genome shotgun (WGS) entry which is preliminary data.</text>
</comment>
<keyword evidence="4 5" id="KW-0131">Cell cycle</keyword>
<dbReference type="Proteomes" id="UP000776629">
    <property type="component" value="Unassembled WGS sequence"/>
</dbReference>
<dbReference type="NCBIfam" id="TIGR01174">
    <property type="entry name" value="ftsA"/>
    <property type="match status" value="1"/>
</dbReference>
<dbReference type="InterPro" id="IPR043129">
    <property type="entry name" value="ATPase_NBD"/>
</dbReference>
<gene>
    <name evidence="5 9" type="primary">ftsA</name>
    <name evidence="9" type="ORF">H5993_02150</name>
</gene>
<comment type="function">
    <text evidence="5 6">Cell division protein that is involved in the assembly of the Z ring. May serve as a membrane anchor for the Z ring.</text>
</comment>
<dbReference type="Pfam" id="PF02491">
    <property type="entry name" value="SHS2_FTSA"/>
    <property type="match status" value="1"/>
</dbReference>
<sequence>MNNSQIYVSLDIGTASIKVLVCENVKGKLEVVGVGSQPSGGLSHGAIVDIDKTAQAIRTAVEKAKAKSGADIQTVTVGLPANYLKQSEVHGMITVTDQGQPREIINQDVIDVAHSTLSQALPPEREVIDLVPKDFAVDQFRGIKDPRGMAGVRLELWATLYSGSKTIVHNTKKAVAAAGLKLQDLVVGPIATGFNLLSDGEQDFGTLLIDLGAGQTTTSIIHDHQLKFAYVDPEGGKYVTKDISTVLNTSQKNAERLKLDHGYALASVVEDDVELAVDVVGKSQPVNYTEKYLAEIIEARMRQIFRRAKDRLEAINAPELPGGLVLLGGGAAMPGLKELASEYFPGNIRVIVPEQMGIRHPGYATSLSLTMYEANLSDVTRLIKRTLHDEDLIASPSQSRSQVNRPMPAPKPAPAPQPAKTHVLANMRRHAPKPDKVSNEPTQKEATPAQAPVKKEKTSWRNFFSNFFD</sequence>
<feature type="compositionally biased region" description="Pro residues" evidence="7">
    <location>
        <begin position="407"/>
        <end position="417"/>
    </location>
</feature>
<organism evidence="9 10">
    <name type="scientific">Limosilactobacillus alvi</name>
    <dbReference type="NCBI Taxonomy" id="990412"/>
    <lineage>
        <taxon>Bacteria</taxon>
        <taxon>Bacillati</taxon>
        <taxon>Bacillota</taxon>
        <taxon>Bacilli</taxon>
        <taxon>Lactobacillales</taxon>
        <taxon>Lactobacillaceae</taxon>
        <taxon>Limosilactobacillus</taxon>
    </lineage>
</organism>
<evidence type="ECO:0000259" key="8">
    <source>
        <dbReference type="SMART" id="SM00842"/>
    </source>
</evidence>
<evidence type="ECO:0000256" key="5">
    <source>
        <dbReference type="HAMAP-Rule" id="MF_02033"/>
    </source>
</evidence>
<dbReference type="PANTHER" id="PTHR32432:SF4">
    <property type="entry name" value="CELL DIVISION PROTEIN FTSA"/>
    <property type="match status" value="1"/>
</dbReference>
<dbReference type="InterPro" id="IPR003494">
    <property type="entry name" value="SHS2_FtsA"/>
</dbReference>
<dbReference type="SMART" id="SM00842">
    <property type="entry name" value="FtsA"/>
    <property type="match status" value="1"/>
</dbReference>
<evidence type="ECO:0000256" key="4">
    <source>
        <dbReference type="ARBA" id="ARBA00023306"/>
    </source>
</evidence>
<dbReference type="InterPro" id="IPR020823">
    <property type="entry name" value="Cell_div_FtsA"/>
</dbReference>
<dbReference type="SUPFAM" id="SSF53067">
    <property type="entry name" value="Actin-like ATPase domain"/>
    <property type="match status" value="2"/>
</dbReference>
<dbReference type="Pfam" id="PF14450">
    <property type="entry name" value="FtsA"/>
    <property type="match status" value="1"/>
</dbReference>
<keyword evidence="10" id="KW-1185">Reference proteome</keyword>
<feature type="domain" description="SHS2" evidence="8">
    <location>
        <begin position="7"/>
        <end position="196"/>
    </location>
</feature>
<comment type="similarity">
    <text evidence="5 6">Belongs to the FtsA/MreB family.</text>
</comment>
<evidence type="ECO:0000256" key="2">
    <source>
        <dbReference type="ARBA" id="ARBA00022618"/>
    </source>
</evidence>
<reference evidence="9 10" key="1">
    <citation type="journal article" date="2021" name="Sci. Rep.">
        <title>The distribution of antibiotic resistance genes in chicken gut microbiota commensals.</title>
        <authorList>
            <person name="Juricova H."/>
            <person name="Matiasovicova J."/>
            <person name="Kubasova T."/>
            <person name="Cejkova D."/>
            <person name="Rychlik I."/>
        </authorList>
    </citation>
    <scope>NUCLEOTIDE SEQUENCE [LARGE SCALE GENOMIC DNA]</scope>
    <source>
        <strain evidence="9 10">An810</strain>
    </source>
</reference>
<keyword evidence="1 5" id="KW-1003">Cell membrane</keyword>
<name>A0ABS2EMV5_9LACO</name>
<dbReference type="RefSeq" id="WP_204776037.1">
    <property type="nucleotide sequence ID" value="NZ_JACJJQ010000006.1"/>
</dbReference>
<dbReference type="Gene3D" id="3.30.420.40">
    <property type="match status" value="2"/>
</dbReference>
<dbReference type="PIRSF" id="PIRSF003101">
    <property type="entry name" value="FtsA"/>
    <property type="match status" value="1"/>
</dbReference>
<evidence type="ECO:0000256" key="7">
    <source>
        <dbReference type="SAM" id="MobiDB-lite"/>
    </source>
</evidence>
<dbReference type="HAMAP" id="MF_02033">
    <property type="entry name" value="FtsA"/>
    <property type="match status" value="1"/>
</dbReference>
<keyword evidence="2 5" id="KW-0132">Cell division</keyword>
<dbReference type="InterPro" id="IPR050696">
    <property type="entry name" value="FtsA/MreB"/>
</dbReference>
<feature type="region of interest" description="Disordered" evidence="7">
    <location>
        <begin position="390"/>
        <end position="457"/>
    </location>
</feature>
<evidence type="ECO:0000256" key="1">
    <source>
        <dbReference type="ARBA" id="ARBA00022475"/>
    </source>
</evidence>
<dbReference type="GO" id="GO:0051301">
    <property type="term" value="P:cell division"/>
    <property type="evidence" value="ECO:0007669"/>
    <property type="project" value="UniProtKB-KW"/>
</dbReference>
<comment type="subunit">
    <text evidence="5">Self-interacts. Interacts with FtsZ.</text>
</comment>
<keyword evidence="3 5" id="KW-0472">Membrane</keyword>
<evidence type="ECO:0000256" key="6">
    <source>
        <dbReference type="PIRNR" id="PIRNR003101"/>
    </source>
</evidence>